<dbReference type="Gene3D" id="2.30.38.10">
    <property type="entry name" value="Luciferase, Domain 3"/>
    <property type="match status" value="3"/>
</dbReference>
<feature type="domain" description="Carrier" evidence="8">
    <location>
        <begin position="505"/>
        <end position="580"/>
    </location>
</feature>
<dbReference type="Gene3D" id="3.30.559.10">
    <property type="entry name" value="Chloramphenicol acetyltransferase-like domain"/>
    <property type="match status" value="3"/>
</dbReference>
<dbReference type="GO" id="GO:0043041">
    <property type="term" value="P:amino acid activation for nonribosomal peptide biosynthetic process"/>
    <property type="evidence" value="ECO:0007669"/>
    <property type="project" value="TreeGrafter"/>
</dbReference>
<evidence type="ECO:0000259" key="8">
    <source>
        <dbReference type="PROSITE" id="PS50075"/>
    </source>
</evidence>
<dbReference type="FunFam" id="1.10.1200.10:FF:000005">
    <property type="entry name" value="Nonribosomal peptide synthetase 1"/>
    <property type="match status" value="3"/>
</dbReference>
<dbReference type="InterPro" id="IPR036736">
    <property type="entry name" value="ACP-like_sf"/>
</dbReference>
<evidence type="ECO:0000256" key="1">
    <source>
        <dbReference type="ARBA" id="ARBA00001957"/>
    </source>
</evidence>
<keyword evidence="3" id="KW-0596">Phosphopantetheine</keyword>
<dbReference type="InterPro" id="IPR025110">
    <property type="entry name" value="AMP-bd_C"/>
</dbReference>
<evidence type="ECO:0000313" key="10">
    <source>
        <dbReference type="Proteomes" id="UP000317713"/>
    </source>
</evidence>
<evidence type="ECO:0000313" key="9">
    <source>
        <dbReference type="EMBL" id="QDS37527.1"/>
    </source>
</evidence>
<dbReference type="CDD" id="cd12117">
    <property type="entry name" value="A_NRPS_Srf_like"/>
    <property type="match status" value="2"/>
</dbReference>
<dbReference type="GO" id="GO:0044550">
    <property type="term" value="P:secondary metabolite biosynthetic process"/>
    <property type="evidence" value="ECO:0007669"/>
    <property type="project" value="TreeGrafter"/>
</dbReference>
<dbReference type="SUPFAM" id="SSF47336">
    <property type="entry name" value="ACP-like"/>
    <property type="match status" value="3"/>
</dbReference>
<dbReference type="CDD" id="cd19531">
    <property type="entry name" value="LCL_NRPS-like"/>
    <property type="match status" value="2"/>
</dbReference>
<gene>
    <name evidence="9" type="ORF">FPS98_28115</name>
</gene>
<dbReference type="Pfam" id="PF00501">
    <property type="entry name" value="AMP-binding"/>
    <property type="match status" value="3"/>
</dbReference>
<dbReference type="FunFam" id="3.30.559.10:FF:000012">
    <property type="entry name" value="Non-ribosomal peptide synthetase"/>
    <property type="match status" value="2"/>
</dbReference>
<dbReference type="SMART" id="SM00823">
    <property type="entry name" value="PKS_PP"/>
    <property type="match status" value="3"/>
</dbReference>
<dbReference type="NCBIfam" id="TIGR01733">
    <property type="entry name" value="AA-adenyl-dom"/>
    <property type="match status" value="3"/>
</dbReference>
<name>A0A517IF69_BREBE</name>
<evidence type="ECO:0000256" key="7">
    <source>
        <dbReference type="ARBA" id="ARBA00023268"/>
    </source>
</evidence>
<dbReference type="PROSITE" id="PS50075">
    <property type="entry name" value="CARRIER"/>
    <property type="match status" value="3"/>
</dbReference>
<protein>
    <submittedName>
        <fullName evidence="9">Amino acid adenylation domain-containing protein</fullName>
    </submittedName>
</protein>
<dbReference type="GO" id="GO:0008610">
    <property type="term" value="P:lipid biosynthetic process"/>
    <property type="evidence" value="ECO:0007669"/>
    <property type="project" value="UniProtKB-ARBA"/>
</dbReference>
<dbReference type="Pfam" id="PF00550">
    <property type="entry name" value="PP-binding"/>
    <property type="match status" value="3"/>
</dbReference>
<dbReference type="Pfam" id="PF13193">
    <property type="entry name" value="AMP-binding_C"/>
    <property type="match status" value="2"/>
</dbReference>
<dbReference type="InterPro" id="IPR010071">
    <property type="entry name" value="AA_adenyl_dom"/>
</dbReference>
<keyword evidence="6" id="KW-0045">Antibiotic biosynthesis</keyword>
<dbReference type="FunFam" id="3.30.300.30:FF:000010">
    <property type="entry name" value="Enterobactin synthetase component F"/>
    <property type="match status" value="2"/>
</dbReference>
<dbReference type="InterPro" id="IPR006162">
    <property type="entry name" value="Ppantetheine_attach_site"/>
</dbReference>
<evidence type="ECO:0000256" key="4">
    <source>
        <dbReference type="ARBA" id="ARBA00022553"/>
    </source>
</evidence>
<comment type="similarity">
    <text evidence="2">Belongs to the ATP-dependent AMP-binding enzyme family.</text>
</comment>
<evidence type="ECO:0000256" key="6">
    <source>
        <dbReference type="ARBA" id="ARBA00023194"/>
    </source>
</evidence>
<dbReference type="InterPro" id="IPR045851">
    <property type="entry name" value="AMP-bd_C_sf"/>
</dbReference>
<dbReference type="EMBL" id="CP042161">
    <property type="protein sequence ID" value="QDS37527.1"/>
    <property type="molecule type" value="Genomic_DNA"/>
</dbReference>
<dbReference type="Gene3D" id="3.30.300.30">
    <property type="match status" value="3"/>
</dbReference>
<dbReference type="GO" id="GO:0031177">
    <property type="term" value="F:phosphopantetheine binding"/>
    <property type="evidence" value="ECO:0007669"/>
    <property type="project" value="InterPro"/>
</dbReference>
<dbReference type="SUPFAM" id="SSF52777">
    <property type="entry name" value="CoA-dependent acyltransferases"/>
    <property type="match status" value="6"/>
</dbReference>
<sequence>MQDSITALFEEQVELHPDAIALVYKDASLTYKELNSRANRLAHYLKSCGVGAESRVGLYMDRSFEMIISMVAILKAGGAYVPLDPAYPEQRLLYMLQDARISIVLAQESLVSRLPDGLKIVCPDLDASKINKESDANVDESTTSESLAYLMYTSGSTGNPKGVLIPQRGVIRLTKQASYVSLTPEETILQLASISFDAATFEIWGSLLNGARLVIYPFHGLSLDELGQVLRDEKISTLWLTAGIFHQMIDYRIEDLIGVRQLLTGGDIVSAKHAQRALDMLPDTLVINGYGPTENTTFTCYYHIKEKSEIQHSVPIGRPINDTEVFILNDKQKLVPVGLVGELYVGGKGLAFGYWNRPELNEEKFIPHPFQPDSEAKLYRTGDLVKYVPGRGIEFIGRKDNQVKIRGNRIELGEIVAVLNQHENVREAVVLVHEYGSDDKRLIAYITGEGDVDEWKRYANEQLPPFMVPSYFVKMDAFPLTANGKVDRQALPLPEMRTMKDEFVAPRTDTENRIAEIWHEILKVERLSIHDSFFDMGGHSLLATQVISRLQDAFHLSIPLRILFECPTIASLDAKIMELDRDGKRERTPAIVRVSHRDKLPLSHAQQRLWFLHQLEPESTAYNVPHMWRLTGQWKVHALETGWNALLQRHDILRTVFPNEGGQPFQAIEPYVYQTLPVINLRDRPAAEKEEQIHDYIKQEADKRFDLQRGPLIQVKLIVVEEDQFLLLCTMHHVITDGWSEDILLEEWLTFYEEAESGARAELPELPIQYADFSVWQREWLTDEVMGQQLDYWKAELSGELPVLQLPIDRPRPSIQTYAGDMHKIVLASELLEKLKAFSRQENTTLFMTLLAAYQGFLSRYTGQNDILVGSPIANRNVKEIEGLIGFFVNTLVYRANLQDNPTFKQLVAQVKEKALQAQEYQDVPFEKIVEMLQLERNTSYSPVFQTVFTWAEMTADVYPTPSGQLEKMPIQINVAKFDLQLSMGESEDGLVMNMIYNTDLFDPSTIEKMTDRFAYWLQELVNTPDVPIALLELLTEEERHKLLLEWNHTSGDFGKNDGATVAMQDSMPTLFEEQVELHPDATALAYKGTSLSYRELNSRANQLAHYLKSCGVGADSRVGLYMERSFEMIISMVAIVKVGGAYVPLDPAYPEQRLLYMLQDASISIVLTQESLMSRLPDGLKIVCPDLDASEINKESDANLDESTTSESLAYLMYTSGSTGNPKGVLIPHRGVIRLTKHASYVSLTQEETLLQLASISFDAATFEIWGSLLNGAKLVIYPFHGLSLEELGQVLRDEKISTLWLTAGVFHQMIDYRIEDLIGVRQLLAGGDIVSAKHAQRALDMLPDTLVINGYGPTENTTFTCYYPIKNKSEIQHSVPIGRPINDTEVYILSEMLKVVPDGLVGELYVGGKGLAFGYWNRPEMNQEKFIPHPFQQDPEARLYRTGDLVKYVPGRGIEFIGRKDNQVKIRGNRIELGEIVAVLSQHESVRDTIVLVHEYGADDKRLIAYIAGDGDVDEWKRYASEQLPSFMVPSYFVKMDVFPLTANGKVDRQALPLPEMRTMKDEFVAPRTDTENRIASIWREVIKTETERLSTHDSFFDLGGHSLLATQVISRLQEAFHLSIPLRILFECPTIASLDAKIMELGRDGKKERTPAIVKASHLEKLPLSHAQQRLWFLHQLEPESTAYNVPHMWRLTGQWNVQALETGWNALLQRHDILRTVFPNEGGQPFQVIESHVYRTLPVTDIRDRPAAEKEEQIHDIIMQEADRRFDLQRGPLIQVKLIVVEEDQFLLLCTMHHVITDGWSEDILLEEWLAFYEEAESGARAELSDLPIQYVDFAVWQREWLTDEVMGEQLDYWKEELSGELPVLQLPIDRPRPSIQTYAGNMHKMVLATELLEKLKALSRQENTTLFMTLMAAYQGFLSRYTGQTDILVGSPIANRHVKEIEGLIGFFVNTLVYRANLQDNPTFKQLLAQVKEKALQAQEYQDVPFEKIVEMLQLERNTSYSPVFQTVFTWAEMKADVYHSSSGQLEKMPVQINVAKFDLQLSMGESEDGLVMNMIYNTDLFDPSTIEIMTDHFANWLQELVNAPDVPMALLELLSEKERHKILVEWNDTAVPIPENTCLHDLFIEQAKKTPELIAAEYGSEKMTYQELDRRSNQLAHYLITLGVGPNTPVGICMNRSIELVISILGIVKAGGAFLPLDTEMPQARMAKLLESSKTNICLSEPEFMNLFGQATVRCIDSQAEKEKIAGMPEELPEQTVKPTDLVSIYYTSGSTGNPKGVENLHFGWVNRMLWMQRQHGLEQGESVLQKTTLTFDDAAVEFFWPLSVGGRISLLEPWLHRDPEAIIQAAIHYQVACIQFVPSMLNMFVDALTPEDAASLHKLKNVISSGEALLPETVGKFFKKLNAKLHNTWGATEVSIDSTIYTCSRMDVLEKDCVSVGKPIDNNRVYVLDQSMKAVPIGVIGDLYIGGLGLARGYLHNSEKTQEVFMENPFVPGERIYRTGDKGYFLPSGNIKFVGRQDNQIKIRGMRVELGEIESTLSRHPSVREAAVISVKNDRSATELAAYIVGDGDVNEWRAFLKEHLPAYMIPTYFMKLDSIPKTTSGKIDRNRLGLPDVKPSDFSIIEPRTIPEELIHSIWCDILQVDRISIKDSFFDRGGHSLLATQVISRMRNVLGMDIPLRTIFEFPTIEAIAARISEIKQGSETKTRIHEVSRVENQTDVSLFEVSHGQRRQWFHAKFSDQEAVGGVYLFEVAGPVDSHSMHRSMALMFERHRIMRTTIIENEGQLYQKVHDDLEVENAFVDLSSLSVTEGEQRIQMDLQAALYKPFDFSRESFFRMTLYRVTSTKHFFILSAHHIGFDGWSLDVFMNDLAGIYQQGKSGVQQEFSKPLDYMDYTLWQQARLQNGELNRQRDYWLKQLQQNVDAPFIPRETHSFTHGNRISNVASLPIEQVTGQSILELTRMAGGTVYTSLLAAINIWLSLLTDQTIITVGSTLSGRTQTDLEGIIGPLINPVAMRTDLSGNPTVLEMMNRTRETAYGAYENQEYPYNLVVEDQLAATGDKKSLYSLVFIGQHVSNNQPESDEMTFTECPLRRFLDETIIQTYEGSHFVQDDQLDMMLFLSTRHDQLTLTAHYNTEAFSENAMDTLLHQLKHVICQMIDNPMQRLSQINLVEEYDFNELFS</sequence>
<keyword evidence="7" id="KW-0511">Multifunctional enzyme</keyword>
<organism evidence="9 10">
    <name type="scientific">Brevibacillus brevis</name>
    <name type="common">Bacillus brevis</name>
    <dbReference type="NCBI Taxonomy" id="1393"/>
    <lineage>
        <taxon>Bacteria</taxon>
        <taxon>Bacillati</taxon>
        <taxon>Bacillota</taxon>
        <taxon>Bacilli</taxon>
        <taxon>Bacillales</taxon>
        <taxon>Paenibacillaceae</taxon>
        <taxon>Brevibacillus</taxon>
    </lineage>
</organism>
<dbReference type="FunFam" id="3.40.50.980:FF:000001">
    <property type="entry name" value="Non-ribosomal peptide synthetase"/>
    <property type="match status" value="3"/>
</dbReference>
<dbReference type="CDD" id="cd05930">
    <property type="entry name" value="A_NRPS"/>
    <property type="match status" value="1"/>
</dbReference>
<comment type="cofactor">
    <cofactor evidence="1">
        <name>pantetheine 4'-phosphate</name>
        <dbReference type="ChEBI" id="CHEBI:47942"/>
    </cofactor>
</comment>
<dbReference type="InterPro" id="IPR023213">
    <property type="entry name" value="CAT-like_dom_sf"/>
</dbReference>
<evidence type="ECO:0000256" key="3">
    <source>
        <dbReference type="ARBA" id="ARBA00022450"/>
    </source>
</evidence>
<dbReference type="PANTHER" id="PTHR45527:SF1">
    <property type="entry name" value="FATTY ACID SYNTHASE"/>
    <property type="match status" value="1"/>
</dbReference>
<keyword evidence="5" id="KW-0677">Repeat</keyword>
<feature type="domain" description="Carrier" evidence="8">
    <location>
        <begin position="1568"/>
        <end position="1645"/>
    </location>
</feature>
<feature type="domain" description="Carrier" evidence="8">
    <location>
        <begin position="2630"/>
        <end position="2705"/>
    </location>
</feature>
<dbReference type="InterPro" id="IPR009081">
    <property type="entry name" value="PP-bd_ACP"/>
</dbReference>
<dbReference type="InterPro" id="IPR001242">
    <property type="entry name" value="Condensation_dom"/>
</dbReference>
<dbReference type="GO" id="GO:0005737">
    <property type="term" value="C:cytoplasm"/>
    <property type="evidence" value="ECO:0007669"/>
    <property type="project" value="TreeGrafter"/>
</dbReference>
<dbReference type="PANTHER" id="PTHR45527">
    <property type="entry name" value="NONRIBOSOMAL PEPTIDE SYNTHETASE"/>
    <property type="match status" value="1"/>
</dbReference>
<proteinExistence type="inferred from homology"/>
<evidence type="ECO:0000256" key="2">
    <source>
        <dbReference type="ARBA" id="ARBA00006432"/>
    </source>
</evidence>
<dbReference type="PROSITE" id="PS00012">
    <property type="entry name" value="PHOSPHOPANTETHEINE"/>
    <property type="match status" value="2"/>
</dbReference>
<dbReference type="GO" id="GO:0017000">
    <property type="term" value="P:antibiotic biosynthetic process"/>
    <property type="evidence" value="ECO:0007669"/>
    <property type="project" value="UniProtKB-KW"/>
</dbReference>
<dbReference type="SUPFAM" id="SSF56801">
    <property type="entry name" value="Acetyl-CoA synthetase-like"/>
    <property type="match status" value="3"/>
</dbReference>
<dbReference type="Gene3D" id="1.10.1200.10">
    <property type="entry name" value="ACP-like"/>
    <property type="match status" value="3"/>
</dbReference>
<dbReference type="PROSITE" id="PS00455">
    <property type="entry name" value="AMP_BINDING"/>
    <property type="match status" value="3"/>
</dbReference>
<reference evidence="9 10" key="1">
    <citation type="submission" date="2019-07" db="EMBL/GenBank/DDBJ databases">
        <title>Characterization of Brevibacillus brevis HK544, as a potential biocontrol agent.</title>
        <authorList>
            <person name="Kim H."/>
        </authorList>
    </citation>
    <scope>NUCLEOTIDE SEQUENCE [LARGE SCALE GENOMIC DNA]</scope>
    <source>
        <strain evidence="9 10">HK544</strain>
    </source>
</reference>
<dbReference type="GO" id="GO:0003824">
    <property type="term" value="F:catalytic activity"/>
    <property type="evidence" value="ECO:0007669"/>
    <property type="project" value="UniProtKB-KW"/>
</dbReference>
<dbReference type="InterPro" id="IPR020845">
    <property type="entry name" value="AMP-binding_CS"/>
</dbReference>
<dbReference type="Gene3D" id="3.40.50.980">
    <property type="match status" value="6"/>
</dbReference>
<keyword evidence="4" id="KW-0597">Phosphoprotein</keyword>
<dbReference type="InterPro" id="IPR000873">
    <property type="entry name" value="AMP-dep_synth/lig_dom"/>
</dbReference>
<dbReference type="Pfam" id="PF00668">
    <property type="entry name" value="Condensation"/>
    <property type="match status" value="3"/>
</dbReference>
<dbReference type="NCBIfam" id="NF003417">
    <property type="entry name" value="PRK04813.1"/>
    <property type="match status" value="3"/>
</dbReference>
<dbReference type="InterPro" id="IPR020806">
    <property type="entry name" value="PKS_PP-bd"/>
</dbReference>
<dbReference type="RefSeq" id="WP_144619038.1">
    <property type="nucleotide sequence ID" value="NZ_CP042161.1"/>
</dbReference>
<dbReference type="Gene3D" id="3.30.559.30">
    <property type="entry name" value="Nonribosomal peptide synthetase, condensation domain"/>
    <property type="match status" value="3"/>
</dbReference>
<accession>A0A517IF69</accession>
<evidence type="ECO:0000256" key="5">
    <source>
        <dbReference type="ARBA" id="ARBA00022737"/>
    </source>
</evidence>
<dbReference type="Proteomes" id="UP000317713">
    <property type="component" value="Chromosome"/>
</dbReference>